<evidence type="ECO:0000313" key="3">
    <source>
        <dbReference type="Proteomes" id="UP000283509"/>
    </source>
</evidence>
<feature type="compositionally biased region" description="Basic and acidic residues" evidence="1">
    <location>
        <begin position="181"/>
        <end position="192"/>
    </location>
</feature>
<feature type="region of interest" description="Disordered" evidence="1">
    <location>
        <begin position="321"/>
        <end position="478"/>
    </location>
</feature>
<accession>A0A3R7LVL5</accession>
<feature type="compositionally biased region" description="Basic and acidic residues" evidence="1">
    <location>
        <begin position="56"/>
        <end position="86"/>
    </location>
</feature>
<reference evidence="2 3" key="1">
    <citation type="submission" date="2018-04" db="EMBL/GenBank/DDBJ databases">
        <authorList>
            <person name="Zhang X."/>
            <person name="Yuan J."/>
            <person name="Li F."/>
            <person name="Xiang J."/>
        </authorList>
    </citation>
    <scope>NUCLEOTIDE SEQUENCE [LARGE SCALE GENOMIC DNA]</scope>
    <source>
        <tissue evidence="2">Muscle</tissue>
    </source>
</reference>
<feature type="compositionally biased region" description="Basic residues" evidence="1">
    <location>
        <begin position="986"/>
        <end position="1000"/>
    </location>
</feature>
<feature type="region of interest" description="Disordered" evidence="1">
    <location>
        <begin position="578"/>
        <end position="627"/>
    </location>
</feature>
<feature type="compositionally biased region" description="Basic residues" evidence="1">
    <location>
        <begin position="442"/>
        <end position="464"/>
    </location>
</feature>
<proteinExistence type="predicted"/>
<feature type="region of interest" description="Disordered" evidence="1">
    <location>
        <begin position="490"/>
        <end position="521"/>
    </location>
</feature>
<feature type="compositionally biased region" description="Basic and acidic residues" evidence="1">
    <location>
        <begin position="338"/>
        <end position="350"/>
    </location>
</feature>
<feature type="compositionally biased region" description="Basic and acidic residues" evidence="1">
    <location>
        <begin position="264"/>
        <end position="282"/>
    </location>
</feature>
<name>A0A3R7LVL5_PENVA</name>
<keyword evidence="3" id="KW-1185">Reference proteome</keyword>
<feature type="compositionally biased region" description="Basic residues" evidence="1">
    <location>
        <begin position="1114"/>
        <end position="1130"/>
    </location>
</feature>
<feature type="compositionally biased region" description="Polar residues" evidence="1">
    <location>
        <begin position="818"/>
        <end position="830"/>
    </location>
</feature>
<sequence>MSVMGAVFYGFGWACRCSFWRAKSTQHGRVLPPKRHPRQRRERLENPPKSFGSAPTDRKPTNPLVRREIETHRIASFGADDRKPREIASFGGTTIPNPPNQPVRSAAGRSGNHRNQLRSAGPTKYEPRIRFVRRPTIENHAKSLRSAADDRKTTESRFVRRAPTIKPTESASFGARRSKRPDRSRFVRNRDDRKRHRESPAPFKGADDRKPKPNPLRSERRRSKNTDRIRYRKYRRRTIENPAESRFVGTDRKSTESASVRGTPRIERNPTESRSFGADKIENTPNPLVRTPTIEPHTNRSFGATIQNPREIASFRARTIQKAKKTRESASLQAQTDLKPHESLRFGRDRSKTHRNRSFGRPTIEHHESRFVSDGDDRQTHRIRFDFRRPNDPKTHESRLVRPPTSKTTNPLRSAPTIENPRIRFVRRPDDRKTGKPPPKSRFVRPPRSKKRHESARFGRRRSPKPTESACDRNATESRFVRAPTIKPTESASFAAAEDRKPRIKTRSVAPTDSKPTESVRFRGRRRSIPPIPLRSAPRIENPELAFVQSKPTNPLRSAPRIETHRIRFVRRRHPETHRIRFVRRRESENPPNPLPDDPQNPPNPLRSAPNPKPTNPLSFGARSKTHRIRFVRRQTIQNHRIRTFEFDAFVRRSFGRFRFEEIEKPTESASFGADDSKTPDRIHPLRCGADESASFPRRINSHRIRFVRPPNPIERSKNHRIRFVSAPTTNPRNRRTTEFRFVRADIFPLRSAPDASQNPPTIQNPRIPLAFGADDRKPTETDDNPENRIFVSATPDESTIQNPPNSASSAADDRNKTTTGIRFSGRPTIQNPPNPLRSAPTRIRFVRRRRSKTTNPLRFGAEDRKPTESASFRRRRSKKPTDPLSFGRPTDPKPTESRFVRREDRKSTESASFGATEYRKPHANIRFVRPPTIKTHRDRISNPLRSAPRIRNPPPRIRFVRRRRQMHRIRSAESRAFVRPPTNPKTHRIRFSGSAHRRIQNPPKSASRSDDPSRAKNPHESAFVRRPPRRSKTHRHPDFVRRPKHPKPTESASFGADDRKPTESASFGADDRKPTESLRSRPTDRKPTENPLRSARRSKTSPTESASFGSARDRRKSHRIRFVRARRSKTTNPLQFGPPTIPKNHRIASFRRRRSKNYHESAFVRADDPKNPPEKSAFRSRRTRIQKPPPNPLRSALERFRNPPRTASFRPLPARTIENPPNPLRSAPTIENPPNPAEKSHRIFVRAPTIQNPTESASSG</sequence>
<feature type="compositionally biased region" description="Basic and acidic residues" evidence="1">
    <location>
        <begin position="891"/>
        <end position="909"/>
    </location>
</feature>
<feature type="compositionally biased region" description="Basic residues" evidence="1">
    <location>
        <begin position="1027"/>
        <end position="1036"/>
    </location>
</feature>
<feature type="compositionally biased region" description="Basic and acidic residues" evidence="1">
    <location>
        <begin position="1070"/>
        <end position="1089"/>
    </location>
</feature>
<feature type="region of interest" description="Disordered" evidence="1">
    <location>
        <begin position="969"/>
        <end position="1261"/>
    </location>
</feature>
<feature type="region of interest" description="Disordered" evidence="1">
    <location>
        <begin position="752"/>
        <end position="954"/>
    </location>
</feature>
<gene>
    <name evidence="2" type="ORF">C7M84_017760</name>
</gene>
<feature type="compositionally biased region" description="Basic residues" evidence="1">
    <location>
        <begin position="1144"/>
        <end position="1157"/>
    </location>
</feature>
<feature type="compositionally biased region" description="Pro residues" evidence="1">
    <location>
        <begin position="591"/>
        <end position="615"/>
    </location>
</feature>
<feature type="compositionally biased region" description="Basic and acidic residues" evidence="1">
    <location>
        <begin position="1166"/>
        <end position="1178"/>
    </location>
</feature>
<comment type="caution">
    <text evidence="2">The sequence shown here is derived from an EMBL/GenBank/DDBJ whole genome shotgun (WGS) entry which is preliminary data.</text>
</comment>
<reference evidence="2 3" key="2">
    <citation type="submission" date="2019-01" db="EMBL/GenBank/DDBJ databases">
        <title>The decoding of complex shrimp genome reveals the adaptation for benthos swimmer, frequently molting mechanism and breeding impact on genome.</title>
        <authorList>
            <person name="Sun Y."/>
            <person name="Gao Y."/>
            <person name="Yu Y."/>
        </authorList>
    </citation>
    <scope>NUCLEOTIDE SEQUENCE [LARGE SCALE GENOMIC DNA]</scope>
    <source>
        <tissue evidence="2">Muscle</tissue>
    </source>
</reference>
<feature type="compositionally biased region" description="Polar residues" evidence="1">
    <location>
        <begin position="755"/>
        <end position="765"/>
    </location>
</feature>
<dbReference type="Proteomes" id="UP000283509">
    <property type="component" value="Unassembled WGS sequence"/>
</dbReference>
<feature type="region of interest" description="Disordered" evidence="1">
    <location>
        <begin position="25"/>
        <end position="301"/>
    </location>
</feature>
<evidence type="ECO:0000256" key="1">
    <source>
        <dbReference type="SAM" id="MobiDB-lite"/>
    </source>
</evidence>
<feature type="compositionally biased region" description="Basic and acidic residues" evidence="1">
    <location>
        <begin position="125"/>
        <end position="158"/>
    </location>
</feature>
<feature type="compositionally biased region" description="Polar residues" evidence="1">
    <location>
        <begin position="796"/>
        <end position="810"/>
    </location>
</feature>
<feature type="compositionally biased region" description="Basic residues" evidence="1">
    <location>
        <begin position="32"/>
        <end position="41"/>
    </location>
</feature>
<protein>
    <submittedName>
        <fullName evidence="2">Uncharacterized protein</fullName>
    </submittedName>
</protein>
<dbReference type="AlphaFoldDB" id="A0A3R7LVL5"/>
<feature type="compositionally biased region" description="Basic and acidic residues" evidence="1">
    <location>
        <begin position="363"/>
        <end position="400"/>
    </location>
</feature>
<feature type="compositionally biased region" description="Polar residues" evidence="1">
    <location>
        <begin position="1250"/>
        <end position="1261"/>
    </location>
</feature>
<feature type="compositionally biased region" description="Basic and acidic residues" evidence="1">
    <location>
        <begin position="1008"/>
        <end position="1024"/>
    </location>
</feature>
<evidence type="ECO:0000313" key="2">
    <source>
        <dbReference type="EMBL" id="ROT64299.1"/>
    </source>
</evidence>
<organism evidence="2 3">
    <name type="scientific">Penaeus vannamei</name>
    <name type="common">Whiteleg shrimp</name>
    <name type="synonym">Litopenaeus vannamei</name>
    <dbReference type="NCBI Taxonomy" id="6689"/>
    <lineage>
        <taxon>Eukaryota</taxon>
        <taxon>Metazoa</taxon>
        <taxon>Ecdysozoa</taxon>
        <taxon>Arthropoda</taxon>
        <taxon>Crustacea</taxon>
        <taxon>Multicrustacea</taxon>
        <taxon>Malacostraca</taxon>
        <taxon>Eumalacostraca</taxon>
        <taxon>Eucarida</taxon>
        <taxon>Decapoda</taxon>
        <taxon>Dendrobranchiata</taxon>
        <taxon>Penaeoidea</taxon>
        <taxon>Penaeidae</taxon>
        <taxon>Penaeus</taxon>
    </lineage>
</organism>
<dbReference type="EMBL" id="QCYY01003277">
    <property type="protein sequence ID" value="ROT64299.1"/>
    <property type="molecule type" value="Genomic_DNA"/>
</dbReference>